<feature type="region of interest" description="Disordered" evidence="1">
    <location>
        <begin position="82"/>
        <end position="109"/>
    </location>
</feature>
<evidence type="ECO:0000313" key="3">
    <source>
        <dbReference type="EMBL" id="GBM73617.1"/>
    </source>
</evidence>
<gene>
    <name evidence="3" type="ORF">AVEN_45018_1</name>
</gene>
<proteinExistence type="predicted"/>
<name>A0A4Y2I7B5_ARAVE</name>
<accession>A0A4Y2I7B5</accession>
<protein>
    <recommendedName>
        <fullName evidence="2">Ig-like domain-containing protein</fullName>
    </recommendedName>
</protein>
<dbReference type="EMBL" id="BGPR01002448">
    <property type="protein sequence ID" value="GBM73617.1"/>
    <property type="molecule type" value="Genomic_DNA"/>
</dbReference>
<sequence>MCFPNNKPQNTRQITRASLKKETRCHFEFLESDVYRGLPTIYKRSGQKRIQKPHLSEKHDRKKRFPLTRGRFRLLSCRIQGHSKMSRDDTATERMQWKHNGHNHLAQVR</sequence>
<feature type="compositionally biased region" description="Basic and acidic residues" evidence="1">
    <location>
        <begin position="85"/>
        <end position="96"/>
    </location>
</feature>
<dbReference type="PROSITE" id="PS50835">
    <property type="entry name" value="IG_LIKE"/>
    <property type="match status" value="1"/>
</dbReference>
<evidence type="ECO:0000256" key="1">
    <source>
        <dbReference type="SAM" id="MobiDB-lite"/>
    </source>
</evidence>
<organism evidence="3 4">
    <name type="scientific">Araneus ventricosus</name>
    <name type="common">Orbweaver spider</name>
    <name type="synonym">Epeira ventricosa</name>
    <dbReference type="NCBI Taxonomy" id="182803"/>
    <lineage>
        <taxon>Eukaryota</taxon>
        <taxon>Metazoa</taxon>
        <taxon>Ecdysozoa</taxon>
        <taxon>Arthropoda</taxon>
        <taxon>Chelicerata</taxon>
        <taxon>Arachnida</taxon>
        <taxon>Araneae</taxon>
        <taxon>Araneomorphae</taxon>
        <taxon>Entelegynae</taxon>
        <taxon>Araneoidea</taxon>
        <taxon>Araneidae</taxon>
        <taxon>Araneus</taxon>
    </lineage>
</organism>
<dbReference type="AlphaFoldDB" id="A0A4Y2I7B5"/>
<feature type="domain" description="Ig-like" evidence="2">
    <location>
        <begin position="53"/>
        <end position="109"/>
    </location>
</feature>
<keyword evidence="4" id="KW-1185">Reference proteome</keyword>
<dbReference type="Proteomes" id="UP000499080">
    <property type="component" value="Unassembled WGS sequence"/>
</dbReference>
<dbReference type="InterPro" id="IPR007110">
    <property type="entry name" value="Ig-like_dom"/>
</dbReference>
<evidence type="ECO:0000259" key="2">
    <source>
        <dbReference type="PROSITE" id="PS50835"/>
    </source>
</evidence>
<comment type="caution">
    <text evidence="3">The sequence shown here is derived from an EMBL/GenBank/DDBJ whole genome shotgun (WGS) entry which is preliminary data.</text>
</comment>
<evidence type="ECO:0000313" key="4">
    <source>
        <dbReference type="Proteomes" id="UP000499080"/>
    </source>
</evidence>
<feature type="region of interest" description="Disordered" evidence="1">
    <location>
        <begin position="45"/>
        <end position="64"/>
    </location>
</feature>
<reference evidence="3 4" key="1">
    <citation type="journal article" date="2019" name="Sci. Rep.">
        <title>Orb-weaving spider Araneus ventricosus genome elucidates the spidroin gene catalogue.</title>
        <authorList>
            <person name="Kono N."/>
            <person name="Nakamura H."/>
            <person name="Ohtoshi R."/>
            <person name="Moran D.A.P."/>
            <person name="Shinohara A."/>
            <person name="Yoshida Y."/>
            <person name="Fujiwara M."/>
            <person name="Mori M."/>
            <person name="Tomita M."/>
            <person name="Arakawa K."/>
        </authorList>
    </citation>
    <scope>NUCLEOTIDE SEQUENCE [LARGE SCALE GENOMIC DNA]</scope>
</reference>